<dbReference type="EMBL" id="KQ087265">
    <property type="protein sequence ID" value="KLT39255.1"/>
    <property type="molecule type" value="Genomic_DNA"/>
</dbReference>
<dbReference type="InterPro" id="IPR012340">
    <property type="entry name" value="NA-bd_OB-fold"/>
</dbReference>
<keyword evidence="3" id="KW-0779">Telomere</keyword>
<evidence type="ECO:0000256" key="2">
    <source>
        <dbReference type="ARBA" id="ARBA00022454"/>
    </source>
</evidence>
<dbReference type="GO" id="GO:0010521">
    <property type="term" value="F:telomerase inhibitor activity"/>
    <property type="evidence" value="ECO:0007669"/>
    <property type="project" value="TreeGrafter"/>
</dbReference>
<dbReference type="AlphaFoldDB" id="A0A0J0XDS4"/>
<feature type="region of interest" description="Disordered" evidence="5">
    <location>
        <begin position="625"/>
        <end position="648"/>
    </location>
</feature>
<gene>
    <name evidence="7" type="ORF">CC85DRAFT_330894</name>
</gene>
<dbReference type="SUPFAM" id="SSF50249">
    <property type="entry name" value="Nucleic acid-binding proteins"/>
    <property type="match status" value="1"/>
</dbReference>
<dbReference type="Gene3D" id="2.40.50.140">
    <property type="entry name" value="Nucleic acid-binding proteins"/>
    <property type="match status" value="2"/>
</dbReference>
<feature type="region of interest" description="Disordered" evidence="5">
    <location>
        <begin position="246"/>
        <end position="265"/>
    </location>
</feature>
<dbReference type="GO" id="GO:0098505">
    <property type="term" value="F:G-rich strand telomeric DNA binding"/>
    <property type="evidence" value="ECO:0007669"/>
    <property type="project" value="TreeGrafter"/>
</dbReference>
<dbReference type="Proteomes" id="UP000053611">
    <property type="component" value="Unassembled WGS sequence"/>
</dbReference>
<dbReference type="STRING" id="879819.A0A0J0XDS4"/>
<feature type="domain" description="Telomeric single stranded DNA binding POT1/Cdc13" evidence="6">
    <location>
        <begin position="315"/>
        <end position="451"/>
    </location>
</feature>
<evidence type="ECO:0000259" key="6">
    <source>
        <dbReference type="Pfam" id="PF02765"/>
    </source>
</evidence>
<dbReference type="GO" id="GO:0000783">
    <property type="term" value="C:nuclear telomere cap complex"/>
    <property type="evidence" value="ECO:0007669"/>
    <property type="project" value="TreeGrafter"/>
</dbReference>
<dbReference type="InterPro" id="IPR011564">
    <property type="entry name" value="Telomer_end-bd_POT1/Cdc13"/>
</dbReference>
<evidence type="ECO:0000256" key="4">
    <source>
        <dbReference type="ARBA" id="ARBA00023125"/>
    </source>
</evidence>
<keyword evidence="4" id="KW-0238">DNA-binding</keyword>
<feature type="compositionally biased region" description="Basic and acidic residues" evidence="5">
    <location>
        <begin position="157"/>
        <end position="169"/>
    </location>
</feature>
<dbReference type="InterPro" id="IPR028389">
    <property type="entry name" value="POT1"/>
</dbReference>
<evidence type="ECO:0000256" key="3">
    <source>
        <dbReference type="ARBA" id="ARBA00022895"/>
    </source>
</evidence>
<reference evidence="7 8" key="1">
    <citation type="submission" date="2015-03" db="EMBL/GenBank/DDBJ databases">
        <title>Genomics and transcriptomics of the oil-accumulating basidiomycete yeast T. oleaginosus allow insights into substrate utilization and the diverse evolutionary trajectories of mating systems in fungi.</title>
        <authorList>
            <consortium name="DOE Joint Genome Institute"/>
            <person name="Kourist R."/>
            <person name="Kracht O."/>
            <person name="Bracharz F."/>
            <person name="Lipzen A."/>
            <person name="Nolan M."/>
            <person name="Ohm R."/>
            <person name="Grigoriev I."/>
            <person name="Sun S."/>
            <person name="Heitman J."/>
            <person name="Bruck T."/>
            <person name="Nowrousian M."/>
        </authorList>
    </citation>
    <scope>NUCLEOTIDE SEQUENCE [LARGE SCALE GENOMIC DNA]</scope>
    <source>
        <strain evidence="7 8">IBC0246</strain>
    </source>
</reference>
<keyword evidence="2" id="KW-0158">Chromosome</keyword>
<feature type="region of interest" description="Disordered" evidence="5">
    <location>
        <begin position="142"/>
        <end position="239"/>
    </location>
</feature>
<dbReference type="RefSeq" id="XP_018275746.1">
    <property type="nucleotide sequence ID" value="XM_018426989.1"/>
</dbReference>
<dbReference type="PANTHER" id="PTHR14513:SF0">
    <property type="entry name" value="PROTECTION OF TELOMERES PROTEIN 1"/>
    <property type="match status" value="1"/>
</dbReference>
<evidence type="ECO:0000313" key="8">
    <source>
        <dbReference type="Proteomes" id="UP000053611"/>
    </source>
</evidence>
<organism evidence="7 8">
    <name type="scientific">Cutaneotrichosporon oleaginosum</name>
    <dbReference type="NCBI Taxonomy" id="879819"/>
    <lineage>
        <taxon>Eukaryota</taxon>
        <taxon>Fungi</taxon>
        <taxon>Dikarya</taxon>
        <taxon>Basidiomycota</taxon>
        <taxon>Agaricomycotina</taxon>
        <taxon>Tremellomycetes</taxon>
        <taxon>Trichosporonales</taxon>
        <taxon>Trichosporonaceae</taxon>
        <taxon>Cutaneotrichosporon</taxon>
    </lineage>
</organism>
<name>A0A0J0XDS4_9TREE</name>
<protein>
    <recommendedName>
        <fullName evidence="6">Telomeric single stranded DNA binding POT1/Cdc13 domain-containing protein</fullName>
    </recommendedName>
</protein>
<dbReference type="GO" id="GO:0016233">
    <property type="term" value="P:telomere capping"/>
    <property type="evidence" value="ECO:0007669"/>
    <property type="project" value="TreeGrafter"/>
</dbReference>
<sequence>MALTSADIYEGATLPDVMQDGRLSAVFALDPAAPTVKFMFTIRIPSTSDYAASEKAKFFLIIEVLPIRSGAEADAEARDNIQWLNKCAGQNASVQLGGLRVNRVVSEDNRRNVYCSAMGPREFNVRDHKKVLRKRSRIRTCPTWQFYTPSPAPQRPSRPDPRQRMRETSAELSPPRQQPRPTGSTGGRLTTPLDTPEGPRLSLAKPVPLAPQRSRSPRPLSTHALQFKSLKRPAEGGNDLEMRSEKRLRAEPPSAAAQAGPSQQAATVISIRRMEEERVRQANATRIAKQREEEERLAAEASKLQEPFTSGKWIYKPLAMLNPNMKTDQHVMGVVVEVRQIRPTKGPDCALTLIIADPTTHTDGRASDDRQVTIMRGPIDLKAHDFDVGRPVLFRHLKITSWNGRAKGQAFNDSLSQWYVLRGKKALPGGQRNLAPIGPDEIMRLQALERWYREGGGDDVPAPMQGTSVQALSNTKFRTLGEIVGDQFFDTTVKIVHLIRLNRTMGSDFSPKYELYVCDGTVNPQATHNFHNIDMGVPPGALMCLTIFSSAPEEAEKLFEEGAILHFKNVRSKYYRGAIELKWSETVTDQQLAAGWKNKACRLVDPNQPEAVEIETRLKAMQAAHTRGEAISTPNPGPPSASTTTAAAAAALPPPVHPISTLLMTGYTDEAAHPRSTISEILANTTVPNRFRLLARVLALTPRFPKGASVNKAGAVSKGELAMLWCRRCKNNFPSAHCLSCNDMSLKHAEVRWQMLLTLEGESGGQLDVVLDGDAAAAVLPPLPPLTPDPKEVRRLRGRLVDLRAAAENVLLGARFDGVRTRPLIDWTIESYATGPSGRLEYLHFRVFGMRKGKQ</sequence>
<accession>A0A0J0XDS4</accession>
<dbReference type="Pfam" id="PF02765">
    <property type="entry name" value="POT1"/>
    <property type="match status" value="1"/>
</dbReference>
<dbReference type="GeneID" id="28987592"/>
<dbReference type="GO" id="GO:0032210">
    <property type="term" value="P:regulation of telomere maintenance via telomerase"/>
    <property type="evidence" value="ECO:0007669"/>
    <property type="project" value="TreeGrafter"/>
</dbReference>
<evidence type="ECO:0000256" key="1">
    <source>
        <dbReference type="ARBA" id="ARBA00004574"/>
    </source>
</evidence>
<feature type="compositionally biased region" description="Low complexity" evidence="5">
    <location>
        <begin position="251"/>
        <end position="265"/>
    </location>
</feature>
<dbReference type="PANTHER" id="PTHR14513">
    <property type="entry name" value="PROTECTION OF TELOMERES 1"/>
    <property type="match status" value="1"/>
</dbReference>
<evidence type="ECO:0000313" key="7">
    <source>
        <dbReference type="EMBL" id="KLT39255.1"/>
    </source>
</evidence>
<evidence type="ECO:0000256" key="5">
    <source>
        <dbReference type="SAM" id="MobiDB-lite"/>
    </source>
</evidence>
<proteinExistence type="predicted"/>
<keyword evidence="8" id="KW-1185">Reference proteome</keyword>
<comment type="subcellular location">
    <subcellularLocation>
        <location evidence="1">Chromosome</location>
        <location evidence="1">Telomere</location>
    </subcellularLocation>
</comment>
<dbReference type="OrthoDB" id="2186770at2759"/>